<name>A0A495LZF5_9FLAO</name>
<proteinExistence type="predicted"/>
<feature type="chain" id="PRO_5019741143" evidence="2">
    <location>
        <begin position="28"/>
        <end position="1259"/>
    </location>
</feature>
<evidence type="ECO:0000256" key="2">
    <source>
        <dbReference type="SAM" id="SignalP"/>
    </source>
</evidence>
<evidence type="ECO:0000256" key="1">
    <source>
        <dbReference type="ARBA" id="ARBA00022729"/>
    </source>
</evidence>
<comment type="caution">
    <text evidence="4">The sequence shown here is derived from an EMBL/GenBank/DDBJ whole genome shotgun (WGS) entry which is preliminary data.</text>
</comment>
<keyword evidence="1 2" id="KW-0732">Signal</keyword>
<dbReference type="Pfam" id="PF18962">
    <property type="entry name" value="Por_Secre_tail"/>
    <property type="match status" value="1"/>
</dbReference>
<feature type="signal peptide" evidence="2">
    <location>
        <begin position="1"/>
        <end position="27"/>
    </location>
</feature>
<keyword evidence="5" id="KW-1185">Reference proteome</keyword>
<dbReference type="OrthoDB" id="9805017at2"/>
<dbReference type="NCBIfam" id="TIGR04183">
    <property type="entry name" value="Por_Secre_tail"/>
    <property type="match status" value="1"/>
</dbReference>
<accession>A0A495LZF5</accession>
<gene>
    <name evidence="4" type="ORF">CLV94_3087</name>
</gene>
<dbReference type="EMBL" id="RBLC01000005">
    <property type="protein sequence ID" value="RKS19136.1"/>
    <property type="molecule type" value="Genomic_DNA"/>
</dbReference>
<reference evidence="4 5" key="1">
    <citation type="submission" date="2018-10" db="EMBL/GenBank/DDBJ databases">
        <title>Genomic Encyclopedia of Archaeal and Bacterial Type Strains, Phase II (KMG-II): from individual species to whole genera.</title>
        <authorList>
            <person name="Goeker M."/>
        </authorList>
    </citation>
    <scope>NUCLEOTIDE SEQUENCE [LARGE SCALE GENOMIC DNA]</scope>
    <source>
        <strain evidence="4 5">DSM 29537</strain>
    </source>
</reference>
<evidence type="ECO:0000313" key="5">
    <source>
        <dbReference type="Proteomes" id="UP000277579"/>
    </source>
</evidence>
<evidence type="ECO:0000313" key="4">
    <source>
        <dbReference type="EMBL" id="RKS19136.1"/>
    </source>
</evidence>
<dbReference type="InterPro" id="IPR013783">
    <property type="entry name" value="Ig-like_fold"/>
</dbReference>
<dbReference type="InterPro" id="IPR026444">
    <property type="entry name" value="Secre_tail"/>
</dbReference>
<dbReference type="RefSeq" id="WP_121377368.1">
    <property type="nucleotide sequence ID" value="NZ_RBLC01000005.1"/>
</dbReference>
<sequence length="1259" mass="129185">MDSTLHKKLFGSFFLFALILLSPTANFAQIIGWNANSTGGGFGTSPWTPSTLNTNLQTSGLIRGSSIATSGTPAGNCWGGSGGWSTGQSDANSFYFTFQATAGYKVSLSSISTATRRSNSGPTGCIVYYSVGGAPFASVASWTTSSTSGTTGTANSVSLAGISALQNIGPGVVVKFRIIPQGSTGNYYLTGGTNSLKIDGSVVAAVNPLITPSTTSLASFGDVMVGSSSASTSFTFDAVGMTEDVSIAAPAGFEISTDNSNWYPGTDITPNAGTLNDEQIWVRFSPTAVGNASGDIILSSAGATNKFVSVTGNGIPAVSYIVVDDEPYGPYCNGIANTFDLDFTPAGSFNSTNFYAQLSNPDGTFPTTPTNIVGVSAISPISVTIPADIAPSSLYRVRVYNDDPLTFSNNDNGHNIVVTEAATLTGITQSAVVCDGGTAIINLTGLIPSSTSAISFAINGGTAQNSTGIIADSSGNASFNITLTSSTDGQSLVIGTIERTDIPSCPNTLTAANSVVLTVHPTPTVTAISATSVCGESGSTTITLTGLIPSSTSDLIYAIAGGTAGTLTGITADASGEARFDLPLTASNNGQTLEITSITRTDVLPNCNSTLTGISTSLVINPRPTAVLSGDQSICLGSVSSDLSIALTGTAPWSITYTDGTTTFPVTNITASPYLFTVTIPETKTYTITAVEDANCTAQASDLSGSATVTVVAMSNGGNLTGSATVCSGANNGTLTLENHVGSIIKWQSSTTADFSGTVSDIANTSATLEYTNLLETTYYRAVVSNMPCPEVNSAIATITVTQTPAPTTATQTFCSLAEATVADLLPNTAGIKWYADAEATTPLLPTEALATGNYYATITVDGCESTRTLTSVILTTVTAPTTTAQTFCSLAEATVADLLPNTAGIKWYADADATTPLLPTEALATGNYYATITVDGCESTRTLTSVTLTTITAPTTTAQTFCSLAEATVADLLPNTAGIKWYADADATTPLLPTEALATGNYYATMTVDGCESTRTLTSVTLTTVTAPTTTAQTFCSLAEATVADLLPNTAGIKWYADADATTPLLPSEALATGNYYATITVNGCESTRTVTSVTISTTAVPSGATSQEFTEGETLAALEVTGTNLEWFSSAEAAEAGTSPLSLTELLVDGTTYYAVQTLNECSSSPLAVTVSEVLGTPSFDMENLKAYPNPTTDVLNISYSKTIESVTVFNLLGQKVIDKKANDSNIKIDMSSLEAGAYLVKLSSGQISKTIRVLKK</sequence>
<protein>
    <submittedName>
        <fullName evidence="4">Putative secreted protein (Por secretion system target)</fullName>
    </submittedName>
</protein>
<organism evidence="4 5">
    <name type="scientific">Flavobacterium endophyticum</name>
    <dbReference type="NCBI Taxonomy" id="1540163"/>
    <lineage>
        <taxon>Bacteria</taxon>
        <taxon>Pseudomonadati</taxon>
        <taxon>Bacteroidota</taxon>
        <taxon>Flavobacteriia</taxon>
        <taxon>Flavobacteriales</taxon>
        <taxon>Flavobacteriaceae</taxon>
        <taxon>Flavobacterium</taxon>
    </lineage>
</organism>
<dbReference type="Gene3D" id="2.60.40.10">
    <property type="entry name" value="Immunoglobulins"/>
    <property type="match status" value="1"/>
</dbReference>
<evidence type="ECO:0000259" key="3">
    <source>
        <dbReference type="Pfam" id="PF18962"/>
    </source>
</evidence>
<feature type="domain" description="Secretion system C-terminal sorting" evidence="3">
    <location>
        <begin position="1190"/>
        <end position="1253"/>
    </location>
</feature>
<dbReference type="Proteomes" id="UP000277579">
    <property type="component" value="Unassembled WGS sequence"/>
</dbReference>
<dbReference type="AlphaFoldDB" id="A0A495LZF5"/>